<keyword evidence="10" id="KW-1185">Reference proteome</keyword>
<dbReference type="OrthoDB" id="9810372at2"/>
<dbReference type="AlphaFoldDB" id="A0A1G8V187"/>
<evidence type="ECO:0000256" key="7">
    <source>
        <dbReference type="ARBA" id="ARBA00022840"/>
    </source>
</evidence>
<evidence type="ECO:0000256" key="5">
    <source>
        <dbReference type="ARBA" id="ARBA00022741"/>
    </source>
</evidence>
<keyword evidence="5" id="KW-0547">Nucleotide-binding</keyword>
<evidence type="ECO:0000256" key="4">
    <source>
        <dbReference type="ARBA" id="ARBA00022679"/>
    </source>
</evidence>
<keyword evidence="4" id="KW-0808">Transferase</keyword>
<accession>A0A1G8V187</accession>
<dbReference type="NCBIfam" id="TIGR00744">
    <property type="entry name" value="ROK_glcA_fam"/>
    <property type="match status" value="1"/>
</dbReference>
<dbReference type="GO" id="GO:0005737">
    <property type="term" value="C:cytoplasm"/>
    <property type="evidence" value="ECO:0007669"/>
    <property type="project" value="InterPro"/>
</dbReference>
<keyword evidence="6 9" id="KW-0418">Kinase</keyword>
<evidence type="ECO:0000313" key="9">
    <source>
        <dbReference type="EMBL" id="SDJ59739.1"/>
    </source>
</evidence>
<dbReference type="GO" id="GO:0006096">
    <property type="term" value="P:glycolytic process"/>
    <property type="evidence" value="ECO:0007669"/>
    <property type="project" value="InterPro"/>
</dbReference>
<dbReference type="EC" id="2.7.1.2" evidence="2"/>
<dbReference type="Pfam" id="PF00480">
    <property type="entry name" value="ROK"/>
    <property type="match status" value="1"/>
</dbReference>
<dbReference type="PANTHER" id="PTHR18964">
    <property type="entry name" value="ROK (REPRESSOR, ORF, KINASE) FAMILY"/>
    <property type="match status" value="1"/>
</dbReference>
<dbReference type="InterPro" id="IPR049874">
    <property type="entry name" value="ROK_cs"/>
</dbReference>
<dbReference type="PANTHER" id="PTHR18964:SF149">
    <property type="entry name" value="BIFUNCTIONAL UDP-N-ACETYLGLUCOSAMINE 2-EPIMERASE_N-ACETYLMANNOSAMINE KINASE"/>
    <property type="match status" value="1"/>
</dbReference>
<organism evidence="9 10">
    <name type="scientific">Alkalibacterium thalassium</name>
    <dbReference type="NCBI Taxonomy" id="426701"/>
    <lineage>
        <taxon>Bacteria</taxon>
        <taxon>Bacillati</taxon>
        <taxon>Bacillota</taxon>
        <taxon>Bacilli</taxon>
        <taxon>Lactobacillales</taxon>
        <taxon>Carnobacteriaceae</taxon>
        <taxon>Alkalibacterium</taxon>
    </lineage>
</organism>
<evidence type="ECO:0000313" key="10">
    <source>
        <dbReference type="Proteomes" id="UP000199433"/>
    </source>
</evidence>
<keyword evidence="7" id="KW-0067">ATP-binding</keyword>
<comment type="similarity">
    <text evidence="1">Belongs to the ROK (NagC/XylR) family.</text>
</comment>
<protein>
    <recommendedName>
        <fullName evidence="3">Glucokinase</fullName>
        <ecNumber evidence="2">2.7.1.2</ecNumber>
    </recommendedName>
    <alternativeName>
        <fullName evidence="8">Glucose kinase</fullName>
    </alternativeName>
</protein>
<evidence type="ECO:0000256" key="1">
    <source>
        <dbReference type="ARBA" id="ARBA00006479"/>
    </source>
</evidence>
<dbReference type="Proteomes" id="UP000199433">
    <property type="component" value="Unassembled WGS sequence"/>
</dbReference>
<dbReference type="InterPro" id="IPR004654">
    <property type="entry name" value="ROK_glcA"/>
</dbReference>
<dbReference type="GO" id="GO:0005524">
    <property type="term" value="F:ATP binding"/>
    <property type="evidence" value="ECO:0007669"/>
    <property type="project" value="UniProtKB-KW"/>
</dbReference>
<evidence type="ECO:0000256" key="8">
    <source>
        <dbReference type="ARBA" id="ARBA00032386"/>
    </source>
</evidence>
<dbReference type="GO" id="GO:0004340">
    <property type="term" value="F:glucokinase activity"/>
    <property type="evidence" value="ECO:0007669"/>
    <property type="project" value="UniProtKB-EC"/>
</dbReference>
<evidence type="ECO:0000256" key="3">
    <source>
        <dbReference type="ARBA" id="ARBA00014701"/>
    </source>
</evidence>
<dbReference type="PROSITE" id="PS01125">
    <property type="entry name" value="ROK"/>
    <property type="match status" value="1"/>
</dbReference>
<name>A0A1G8V187_9LACT</name>
<gene>
    <name evidence="9" type="ORF">SAMN04488098_100115</name>
</gene>
<reference evidence="10" key="1">
    <citation type="submission" date="2016-10" db="EMBL/GenBank/DDBJ databases">
        <authorList>
            <person name="Varghese N."/>
            <person name="Submissions S."/>
        </authorList>
    </citation>
    <scope>NUCLEOTIDE SEQUENCE [LARGE SCALE GENOMIC DNA]</scope>
    <source>
        <strain evidence="10">DSM 19181</strain>
    </source>
</reference>
<evidence type="ECO:0000256" key="6">
    <source>
        <dbReference type="ARBA" id="ARBA00022777"/>
    </source>
</evidence>
<evidence type="ECO:0000256" key="2">
    <source>
        <dbReference type="ARBA" id="ARBA00012323"/>
    </source>
</evidence>
<dbReference type="SUPFAM" id="SSF53067">
    <property type="entry name" value="Actin-like ATPase domain"/>
    <property type="match status" value="1"/>
</dbReference>
<proteinExistence type="inferred from homology"/>
<dbReference type="Gene3D" id="3.30.420.40">
    <property type="match status" value="2"/>
</dbReference>
<sequence>MEDKKIIGIDLGGTSVKFAVVSTEGSLLNQWSIPTDISDHGSHITPSIIGSVLSFMNDHGYTSKDFIGIGMGSPGTVDRHAGTVIGAYNLNWDQLQPVREQIENATGIPFFIDNDANVAALGEQWIGAGHNEPNVVFVTLGTGVGGGVIMNNQLLHGAKGAAGEIGHMTVDRKGYACTCGKLGCLETVASATGVVRVARDRADTYPDASPLKDQIKAGDLVDTKRIMDAAKEGDAFAVSVVDEISDYLGLACGNIANLLNPSTIVIGGGVSKAGEFLADKIRERFKLYAFPTIREDTHIRIAELGNDAGVIGASSLVLNESVYKHISE</sequence>
<dbReference type="STRING" id="426701.SAMN04488098_100115"/>
<dbReference type="RefSeq" id="WP_091263948.1">
    <property type="nucleotide sequence ID" value="NZ_FNFK01000001.1"/>
</dbReference>
<dbReference type="InterPro" id="IPR000600">
    <property type="entry name" value="ROK"/>
</dbReference>
<dbReference type="EMBL" id="FNFK01000001">
    <property type="protein sequence ID" value="SDJ59739.1"/>
    <property type="molecule type" value="Genomic_DNA"/>
</dbReference>
<dbReference type="InterPro" id="IPR043129">
    <property type="entry name" value="ATPase_NBD"/>
</dbReference>